<dbReference type="SUPFAM" id="SSF50494">
    <property type="entry name" value="Trypsin-like serine proteases"/>
    <property type="match status" value="1"/>
</dbReference>
<dbReference type="EMBL" id="JACMSC010000002">
    <property type="protein sequence ID" value="KAG6531928.1"/>
    <property type="molecule type" value="Genomic_DNA"/>
</dbReference>
<dbReference type="GO" id="GO:0004252">
    <property type="term" value="F:serine-type endopeptidase activity"/>
    <property type="evidence" value="ECO:0007669"/>
    <property type="project" value="InterPro"/>
</dbReference>
<dbReference type="InterPro" id="IPR036034">
    <property type="entry name" value="PDZ_sf"/>
</dbReference>
<dbReference type="CDD" id="cd00990">
    <property type="entry name" value="cpPDZ_AtDEGP1-like"/>
    <property type="match status" value="1"/>
</dbReference>
<comment type="caution">
    <text evidence="5">The sequence shown here is derived from an EMBL/GenBank/DDBJ whole genome shotgun (WGS) entry which is preliminary data.</text>
</comment>
<dbReference type="Gene3D" id="2.30.42.10">
    <property type="match status" value="1"/>
</dbReference>
<organism evidence="5 6">
    <name type="scientific">Zingiber officinale</name>
    <name type="common">Ginger</name>
    <name type="synonym">Amomum zingiber</name>
    <dbReference type="NCBI Taxonomy" id="94328"/>
    <lineage>
        <taxon>Eukaryota</taxon>
        <taxon>Viridiplantae</taxon>
        <taxon>Streptophyta</taxon>
        <taxon>Embryophyta</taxon>
        <taxon>Tracheophyta</taxon>
        <taxon>Spermatophyta</taxon>
        <taxon>Magnoliopsida</taxon>
        <taxon>Liliopsida</taxon>
        <taxon>Zingiberales</taxon>
        <taxon>Zingiberaceae</taxon>
        <taxon>Zingiber</taxon>
    </lineage>
</organism>
<evidence type="ECO:0000313" key="6">
    <source>
        <dbReference type="Proteomes" id="UP000734854"/>
    </source>
</evidence>
<keyword evidence="3" id="KW-0378">Hydrolase</keyword>
<sequence length="700" mass="75857">MSVLASNRPPLRVFRDPSCVGRRELLSNSVSSISSRRATTPAPDLHLASRSTEEQSLDLTEIMFSLFPFTTRRVLFSTTTFSLFLHTTKHLSDWCNGLGLGCKCSLNSSLDDELEGNLHKRTLTIKLFYLLLANEVTRRDCQDNITIGKIRVTTRKPMAMIGKLEMPYKNIWLLENYGTTLAHGWLIAMHLLANRQIMQPPLQQMHSNEPSMSLYSSYTIEIMEHIGDHLSQRVLYVASDAHLITERICGLLAATCHCKRSDYPRVAHALGDSSVTTEDVASRVFLSGPLFPSEERTVEIFEKNTYSVVNIFDVTLRPRLNATGSIEVPEGNGSGVVWDDNGHIVTNYHVVGNALSRSPGPGQVVARVNILVAEGLQKTFEGRLVGANRAKDLAVLKVDAPAEFLKPINLGQSSSLRVGQQCLAIGNPFGFDHTLTVGVISGLNRDISSKTGATIGGGIQTDAAINPGNSGGPLLDSKGNMIGINTAIFTNTGEVLDACFLFEISKIPALRSSREYDHCSYRSATKRADQITFCGRRSDRRKGKDGEGTSYLLVVGRVATDGYATAGASAGVGFAIPSSTVLRIVPQLIQFGKVVRAGLNAEIAPDPIANQLNVRNGALVLQVPGNSIAAQAGLLPTTRGLAGNIVLGDIIVAVNDKPVRSRADLLKAFEEYNVGDTVLLKIQRGNQSLELPLVLEETGI</sequence>
<dbReference type="Proteomes" id="UP000734854">
    <property type="component" value="Unassembled WGS sequence"/>
</dbReference>
<name>A0A8J5M4I8_ZINOF</name>
<feature type="domain" description="PDZ" evidence="4">
    <location>
        <begin position="614"/>
        <end position="691"/>
    </location>
</feature>
<proteinExistence type="inferred from homology"/>
<dbReference type="InterPro" id="IPR051201">
    <property type="entry name" value="Chloro_Bact_Ser_Proteases"/>
</dbReference>
<keyword evidence="2" id="KW-0645">Protease</keyword>
<evidence type="ECO:0000256" key="1">
    <source>
        <dbReference type="ARBA" id="ARBA00010541"/>
    </source>
</evidence>
<dbReference type="Pfam" id="PF13365">
    <property type="entry name" value="Trypsin_2"/>
    <property type="match status" value="1"/>
</dbReference>
<dbReference type="PANTHER" id="PTHR43343:SF3">
    <property type="entry name" value="PROTEASE DO-LIKE 8, CHLOROPLASTIC"/>
    <property type="match status" value="1"/>
</dbReference>
<dbReference type="SUPFAM" id="SSF50156">
    <property type="entry name" value="PDZ domain-like"/>
    <property type="match status" value="1"/>
</dbReference>
<dbReference type="PRINTS" id="PR00834">
    <property type="entry name" value="PROTEASES2C"/>
</dbReference>
<evidence type="ECO:0000256" key="3">
    <source>
        <dbReference type="ARBA" id="ARBA00022801"/>
    </source>
</evidence>
<dbReference type="InterPro" id="IPR039382">
    <property type="entry name" value="DEGP1/8_PDZ_dom"/>
</dbReference>
<dbReference type="PANTHER" id="PTHR43343">
    <property type="entry name" value="PEPTIDASE S12"/>
    <property type="match status" value="1"/>
</dbReference>
<dbReference type="InterPro" id="IPR001940">
    <property type="entry name" value="Peptidase_S1C"/>
</dbReference>
<comment type="similarity">
    <text evidence="1">Belongs to the peptidase S1C family.</text>
</comment>
<keyword evidence="6" id="KW-1185">Reference proteome</keyword>
<evidence type="ECO:0000256" key="2">
    <source>
        <dbReference type="ARBA" id="ARBA00022670"/>
    </source>
</evidence>
<dbReference type="InterPro" id="IPR043504">
    <property type="entry name" value="Peptidase_S1_PA_chymotrypsin"/>
</dbReference>
<dbReference type="InterPro" id="IPR009003">
    <property type="entry name" value="Peptidase_S1_PA"/>
</dbReference>
<dbReference type="InterPro" id="IPR001478">
    <property type="entry name" value="PDZ"/>
</dbReference>
<dbReference type="GO" id="GO:0006508">
    <property type="term" value="P:proteolysis"/>
    <property type="evidence" value="ECO:0007669"/>
    <property type="project" value="UniProtKB-KW"/>
</dbReference>
<evidence type="ECO:0000259" key="4">
    <source>
        <dbReference type="Pfam" id="PF13180"/>
    </source>
</evidence>
<protein>
    <recommendedName>
        <fullName evidence="4">PDZ domain-containing protein</fullName>
    </recommendedName>
</protein>
<reference evidence="5 6" key="1">
    <citation type="submission" date="2020-08" db="EMBL/GenBank/DDBJ databases">
        <title>Plant Genome Project.</title>
        <authorList>
            <person name="Zhang R.-G."/>
        </authorList>
    </citation>
    <scope>NUCLEOTIDE SEQUENCE [LARGE SCALE GENOMIC DNA]</scope>
    <source>
        <tissue evidence="5">Rhizome</tissue>
    </source>
</reference>
<gene>
    <name evidence="5" type="ORF">ZIOFF_005764</name>
</gene>
<dbReference type="Gene3D" id="2.40.10.10">
    <property type="entry name" value="Trypsin-like serine proteases"/>
    <property type="match status" value="2"/>
</dbReference>
<dbReference type="Pfam" id="PF13180">
    <property type="entry name" value="PDZ_2"/>
    <property type="match status" value="1"/>
</dbReference>
<evidence type="ECO:0000313" key="5">
    <source>
        <dbReference type="EMBL" id="KAG6531928.1"/>
    </source>
</evidence>
<dbReference type="AlphaFoldDB" id="A0A8J5M4I8"/>
<accession>A0A8J5M4I8</accession>